<dbReference type="AlphaFoldDB" id="A0A9P8CI00"/>
<evidence type="ECO:0000313" key="12">
    <source>
        <dbReference type="Proteomes" id="UP000887226"/>
    </source>
</evidence>
<dbReference type="Proteomes" id="UP000887226">
    <property type="component" value="Unassembled WGS sequence"/>
</dbReference>
<dbReference type="InterPro" id="IPR003140">
    <property type="entry name" value="PLipase/COase/thioEstase"/>
</dbReference>
<evidence type="ECO:0000256" key="5">
    <source>
        <dbReference type="ARBA" id="ARBA00022801"/>
    </source>
</evidence>
<keyword evidence="6" id="KW-0443">Lipid metabolism</keyword>
<dbReference type="PANTHER" id="PTHR10655:SF17">
    <property type="entry name" value="LYSOPHOSPHOLIPASE-LIKE PROTEIN 1"/>
    <property type="match status" value="1"/>
</dbReference>
<keyword evidence="6" id="KW-0276">Fatty acid metabolism</keyword>
<dbReference type="SUPFAM" id="SSF53474">
    <property type="entry name" value="alpha/beta-Hydrolases"/>
    <property type="match status" value="1"/>
</dbReference>
<evidence type="ECO:0000256" key="4">
    <source>
        <dbReference type="ARBA" id="ARBA00022487"/>
    </source>
</evidence>
<accession>A0A9P8CI00</accession>
<proteinExistence type="inferred from homology"/>
<evidence type="ECO:0000256" key="6">
    <source>
        <dbReference type="ARBA" id="ARBA00022832"/>
    </source>
</evidence>
<comment type="similarity">
    <text evidence="1">Belongs to the AB hydrolase superfamily. AB hydrolase 2 family.</text>
</comment>
<comment type="function">
    <text evidence="7">Hydrolyzes fatty acids from S-acylated cysteine residues in proteins with a strong preference for palmitoylated G-alpha proteins over other acyl substrates. Mediates the deacylation of G-alpha proteins such as GPA1 in vivo, but has weak or no activity toward palmitoylated Ras proteins. Has weak lysophospholipase activity in vitro; however such activity may not exist in vivo.</text>
</comment>
<feature type="domain" description="Phospholipase/carboxylesterase/thioesterase" evidence="10">
    <location>
        <begin position="1"/>
        <end position="158"/>
    </location>
</feature>
<evidence type="ECO:0000256" key="1">
    <source>
        <dbReference type="ARBA" id="ARBA00006499"/>
    </source>
</evidence>
<protein>
    <recommendedName>
        <fullName evidence="3">Acyl-protein thioesterase 1</fullName>
        <ecNumber evidence="2">3.1.2.22</ecNumber>
    </recommendedName>
    <alternativeName>
        <fullName evidence="8">Palmitoyl-protein hydrolase</fullName>
    </alternativeName>
</protein>
<evidence type="ECO:0000256" key="9">
    <source>
        <dbReference type="ARBA" id="ARBA00047337"/>
    </source>
</evidence>
<dbReference type="GO" id="GO:0006631">
    <property type="term" value="P:fatty acid metabolic process"/>
    <property type="evidence" value="ECO:0007669"/>
    <property type="project" value="UniProtKB-KW"/>
</dbReference>
<evidence type="ECO:0000313" key="11">
    <source>
        <dbReference type="EMBL" id="KAG9247422.1"/>
    </source>
</evidence>
<dbReference type="EMBL" id="MU253772">
    <property type="protein sequence ID" value="KAG9247422.1"/>
    <property type="molecule type" value="Genomic_DNA"/>
</dbReference>
<dbReference type="Pfam" id="PF02230">
    <property type="entry name" value="Abhydrolase_2"/>
    <property type="match status" value="1"/>
</dbReference>
<dbReference type="Gene3D" id="3.40.50.1820">
    <property type="entry name" value="alpha/beta hydrolase"/>
    <property type="match status" value="1"/>
</dbReference>
<keyword evidence="5" id="KW-0378">Hydrolase</keyword>
<evidence type="ECO:0000256" key="2">
    <source>
        <dbReference type="ARBA" id="ARBA00012423"/>
    </source>
</evidence>
<evidence type="ECO:0000256" key="7">
    <source>
        <dbReference type="ARBA" id="ARBA00029392"/>
    </source>
</evidence>
<organism evidence="11 12">
    <name type="scientific">Calycina marina</name>
    <dbReference type="NCBI Taxonomy" id="1763456"/>
    <lineage>
        <taxon>Eukaryota</taxon>
        <taxon>Fungi</taxon>
        <taxon>Dikarya</taxon>
        <taxon>Ascomycota</taxon>
        <taxon>Pezizomycotina</taxon>
        <taxon>Leotiomycetes</taxon>
        <taxon>Helotiales</taxon>
        <taxon>Pezizellaceae</taxon>
        <taxon>Calycina</taxon>
    </lineage>
</organism>
<evidence type="ECO:0000256" key="3">
    <source>
        <dbReference type="ARBA" id="ARBA00014923"/>
    </source>
</evidence>
<dbReference type="GO" id="GO:0008474">
    <property type="term" value="F:palmitoyl-(protein) hydrolase activity"/>
    <property type="evidence" value="ECO:0007669"/>
    <property type="project" value="UniProtKB-EC"/>
</dbReference>
<keyword evidence="4" id="KW-0719">Serine esterase</keyword>
<dbReference type="GO" id="GO:0005737">
    <property type="term" value="C:cytoplasm"/>
    <property type="evidence" value="ECO:0007669"/>
    <property type="project" value="TreeGrafter"/>
</dbReference>
<evidence type="ECO:0000259" key="10">
    <source>
        <dbReference type="Pfam" id="PF02230"/>
    </source>
</evidence>
<sequence length="169" mass="18605">MTMPGWYDIMGFADLSARNDEVGIKHSQAYIHSLVEAEISSGIPSTRIVLCGFSQGGAISLFSGLTSPKPLGGIVGLSCYLLLHDTFKKFIPQDDPNRETPIFMGHGDIDSLVLPKWGQMSKDMLSADGYKVDLKFYKGLGHSADPEEIDDVEKYLNERIPPLEDKQAL</sequence>
<comment type="catalytic activity">
    <reaction evidence="9">
        <text>S-hexadecanoyl-L-cysteinyl-[protein] + H2O = L-cysteinyl-[protein] + hexadecanoate + H(+)</text>
        <dbReference type="Rhea" id="RHEA:19233"/>
        <dbReference type="Rhea" id="RHEA-COMP:10131"/>
        <dbReference type="Rhea" id="RHEA-COMP:11032"/>
        <dbReference type="ChEBI" id="CHEBI:7896"/>
        <dbReference type="ChEBI" id="CHEBI:15377"/>
        <dbReference type="ChEBI" id="CHEBI:15378"/>
        <dbReference type="ChEBI" id="CHEBI:29950"/>
        <dbReference type="ChEBI" id="CHEBI:74151"/>
        <dbReference type="EC" id="3.1.2.22"/>
    </reaction>
</comment>
<keyword evidence="12" id="KW-1185">Reference proteome</keyword>
<comment type="caution">
    <text evidence="11">The sequence shown here is derived from an EMBL/GenBank/DDBJ whole genome shotgun (WGS) entry which is preliminary data.</text>
</comment>
<dbReference type="GO" id="GO:0052689">
    <property type="term" value="F:carboxylic ester hydrolase activity"/>
    <property type="evidence" value="ECO:0007669"/>
    <property type="project" value="UniProtKB-KW"/>
</dbReference>
<evidence type="ECO:0000256" key="8">
    <source>
        <dbReference type="ARBA" id="ARBA00031195"/>
    </source>
</evidence>
<dbReference type="EC" id="3.1.2.22" evidence="2"/>
<name>A0A9P8CI00_9HELO</name>
<dbReference type="PANTHER" id="PTHR10655">
    <property type="entry name" value="LYSOPHOSPHOLIPASE-RELATED"/>
    <property type="match status" value="1"/>
</dbReference>
<gene>
    <name evidence="11" type="ORF">BJ878DRAFT_492604</name>
</gene>
<reference evidence="11" key="1">
    <citation type="journal article" date="2021" name="IMA Fungus">
        <title>Genomic characterization of three marine fungi, including Emericellopsis atlantica sp. nov. with signatures of a generalist lifestyle and marine biomass degradation.</title>
        <authorList>
            <person name="Hagestad O.C."/>
            <person name="Hou L."/>
            <person name="Andersen J.H."/>
            <person name="Hansen E.H."/>
            <person name="Altermark B."/>
            <person name="Li C."/>
            <person name="Kuhnert E."/>
            <person name="Cox R.J."/>
            <person name="Crous P.W."/>
            <person name="Spatafora J.W."/>
            <person name="Lail K."/>
            <person name="Amirebrahimi M."/>
            <person name="Lipzen A."/>
            <person name="Pangilinan J."/>
            <person name="Andreopoulos W."/>
            <person name="Hayes R.D."/>
            <person name="Ng V."/>
            <person name="Grigoriev I.V."/>
            <person name="Jackson S.A."/>
            <person name="Sutton T.D.S."/>
            <person name="Dobson A.D.W."/>
            <person name="Rama T."/>
        </authorList>
    </citation>
    <scope>NUCLEOTIDE SEQUENCE</scope>
    <source>
        <strain evidence="11">TRa3180A</strain>
    </source>
</reference>
<dbReference type="InterPro" id="IPR029058">
    <property type="entry name" value="AB_hydrolase_fold"/>
</dbReference>
<dbReference type="InterPro" id="IPR050565">
    <property type="entry name" value="LYPA1-2/EST-like"/>
</dbReference>
<dbReference type="OrthoDB" id="2418081at2759"/>